<dbReference type="Proteomes" id="UP001365781">
    <property type="component" value="Unassembled WGS sequence"/>
</dbReference>
<organism evidence="2 3">
    <name type="scientific">Streptomyces brasiliscabiei</name>
    <dbReference type="NCBI Taxonomy" id="2736302"/>
    <lineage>
        <taxon>Bacteria</taxon>
        <taxon>Bacillati</taxon>
        <taxon>Actinomycetota</taxon>
        <taxon>Actinomycetes</taxon>
        <taxon>Kitasatosporales</taxon>
        <taxon>Streptomycetaceae</taxon>
        <taxon>Streptomyces</taxon>
    </lineage>
</organism>
<keyword evidence="3" id="KW-1185">Reference proteome</keyword>
<feature type="region of interest" description="Disordered" evidence="1">
    <location>
        <begin position="1265"/>
        <end position="1302"/>
    </location>
</feature>
<protein>
    <recommendedName>
        <fullName evidence="4">Tetratricopeptide repeat protein</fullName>
    </recommendedName>
</protein>
<reference evidence="2 3" key="1">
    <citation type="submission" date="2024-03" db="EMBL/GenBank/DDBJ databases">
        <title>First Report of Pectobacterium brasiliscabiei causing potato scab in china.</title>
        <authorList>
            <person name="Handique U."/>
        </authorList>
    </citation>
    <scope>NUCLEOTIDE SEQUENCE [LARGE SCALE GENOMIC DNA]</scope>
    <source>
        <strain evidence="2 3">ZRIMU1503</strain>
    </source>
</reference>
<dbReference type="EMBL" id="JBBAYM010000030">
    <property type="protein sequence ID" value="MEI5614664.1"/>
    <property type="molecule type" value="Genomic_DNA"/>
</dbReference>
<dbReference type="RefSeq" id="WP_336542615.1">
    <property type="nucleotide sequence ID" value="NZ_JBBAYL010000029.1"/>
</dbReference>
<evidence type="ECO:0000256" key="1">
    <source>
        <dbReference type="SAM" id="MobiDB-lite"/>
    </source>
</evidence>
<dbReference type="Gene3D" id="1.25.40.10">
    <property type="entry name" value="Tetratricopeptide repeat domain"/>
    <property type="match status" value="4"/>
</dbReference>
<dbReference type="InterPro" id="IPR009003">
    <property type="entry name" value="Peptidase_S1_PA"/>
</dbReference>
<comment type="caution">
    <text evidence="2">The sequence shown here is derived from an EMBL/GenBank/DDBJ whole genome shotgun (WGS) entry which is preliminary data.</text>
</comment>
<evidence type="ECO:0000313" key="3">
    <source>
        <dbReference type="Proteomes" id="UP001365781"/>
    </source>
</evidence>
<dbReference type="PANTHER" id="PTHR19959:SF119">
    <property type="entry name" value="FUNGAL LIPASE-LIKE DOMAIN-CONTAINING PROTEIN"/>
    <property type="match status" value="1"/>
</dbReference>
<dbReference type="SMART" id="SM00028">
    <property type="entry name" value="TPR"/>
    <property type="match status" value="7"/>
</dbReference>
<evidence type="ECO:0008006" key="4">
    <source>
        <dbReference type="Google" id="ProtNLM"/>
    </source>
</evidence>
<sequence length="1584" mass="169448">MSERAVAADPRVVELASLGAGAKAHTAGSGYLLHDGLMITAAHTVPAPGTGEVRVRPGGTGPWLHARVLLRRYPDRTAPEGQEPRAVRDFAVLRVEDAAGLPTELPPVRWGRLATRPCPALIEATGFPAGLKVYEDRGGPRLATVLRDTAHISGTIVASDTHGSRHVVHVVHPVPSPPEGAGASGRRRTRWDGMSGSAVVCEGMLVGVVVRADTLAGVEIEETAALWDDPEARALLGLQGLRPRPAELARVLHRTTARPALSPISLLRPEVAAVRFHGRENTLRDLRAWRHRDADASVRLLTGPGGQGKTRVGLEAVREAERAGWTAGFLADRADSRSLARLAALDTPLLLVVDYAETRRSQLHELLDVFGPSGRAHHRHPVRLLFLARKVGQWWSGLQAHAHFPRDASVSPLPPLEHTAALRAVAVSDAMGSLGERLAALYPGRSARKAMRAAVPPSVAEDRYSGALNLQMAVLVALLQAVDPVRVTSGERDEAVLLRHEQKVWRRTADSHGIGGLSLFEYRRMVAAATLCPAEDEQEALAVLSRLRPTGLVREPATPPPDPAACGRWLSGLHPSDDDYWGPLQPDRLGEYLLGNVLAEDPELLGRLLPATTERQTSAAFHLLSRAQPHQPHICEPLRVVVTAHPDPLALRAVDAVVAVENPAALRQALTAVLEEIRGAMDRYASLTERLYEAVPLPSLALDEWAADLAGLLARHPPNATTADPHEASAEHARWLHRYAVRLVEIGQLTAARTVAEKSVALWHDLGAHGRPGAESGLGLALNTLALASDHDRSRTEALSLSQDVLRHYQDLAERDPDTYTADLAMAWHNLANRLADADRLDDALRSALTARDLYRALADDDPEHLPDVALAEYGLTRIHSALGQFGAATADARRAADLYRDLAVRWPDRYRPRVPEVLGSLAELLRTTGLFAEALEVVEECLTESRRLVALDPKRFGQDLAESLSDATAVFDDLGDEERARAAAEEAVELLRSLAERDMGVAPSFANALIALSHHLPERGIDLRREAVAIYERAEAAAPGVHGSAPAVARAALGEALADAGRYPEGLRAFDQSIAALRPYADRLPAAHGPELARVLDLQSYALFDAGDPEGALSTATEAFEVFAVAVAEEPGAFLDEFARVSGNLVFHLARRERWSEILTRTGRALALCGPPAAEGYPQRFDAMLEFLDHRSLALGQLGRHEESADCVRDMVALRRRMVDADPDDDGHRLSLAGDLSRLSDTLAEAGRPCDAVGPVVEALALTRGVSANADSEDDGDEEADEEADGEGDGEADGEGESEVDEGVDEGALLVQLAVALQRAGGTGALAAAVEAVRHHEDPAGLPMEGCEDGYCQALHLYAAAQSAAGHFVAAVDACQYLVVLRAQYTAGAADHGQEGRRLDLDEALTSLAWALLDAGAWPRALGLSRGVLRSLTAPEAPPADTTPQHRVALGGVLHVLALALTAAGHHQEAVRTARRAFAVRRRLAARFPGTHMAELAETMGVLALTLHATGRTTQAATVIRRAISLCTRLATAAPAAHRDGLRQLLGHQAHIEAPAPRSRSAGPVSTGTCLEAACEGPEEALA</sequence>
<dbReference type="SUPFAM" id="SSF48452">
    <property type="entry name" value="TPR-like"/>
    <property type="match status" value="2"/>
</dbReference>
<dbReference type="InterPro" id="IPR019734">
    <property type="entry name" value="TPR_rpt"/>
</dbReference>
<dbReference type="Pfam" id="PF13374">
    <property type="entry name" value="TPR_10"/>
    <property type="match status" value="1"/>
</dbReference>
<accession>A0ABU8GQK2</accession>
<feature type="compositionally biased region" description="Acidic residues" evidence="1">
    <location>
        <begin position="1272"/>
        <end position="1302"/>
    </location>
</feature>
<dbReference type="SUPFAM" id="SSF50494">
    <property type="entry name" value="Trypsin-like serine proteases"/>
    <property type="match status" value="1"/>
</dbReference>
<proteinExistence type="predicted"/>
<dbReference type="PANTHER" id="PTHR19959">
    <property type="entry name" value="KINESIN LIGHT CHAIN"/>
    <property type="match status" value="1"/>
</dbReference>
<gene>
    <name evidence="2" type="ORF">WB403_36615</name>
</gene>
<evidence type="ECO:0000313" key="2">
    <source>
        <dbReference type="EMBL" id="MEI5614664.1"/>
    </source>
</evidence>
<name>A0ABU8GQK2_9ACTN</name>
<dbReference type="InterPro" id="IPR011990">
    <property type="entry name" value="TPR-like_helical_dom_sf"/>
</dbReference>